<dbReference type="Gene3D" id="2.130.10.10">
    <property type="entry name" value="YVTN repeat-like/Quinoprotein amine dehydrogenase"/>
    <property type="match status" value="1"/>
</dbReference>
<comment type="caution">
    <text evidence="1">The sequence shown here is derived from an EMBL/GenBank/DDBJ whole genome shotgun (WGS) entry which is preliminary data.</text>
</comment>
<organism evidence="1 2">
    <name type="scientific">Pholiota conissans</name>
    <dbReference type="NCBI Taxonomy" id="109636"/>
    <lineage>
        <taxon>Eukaryota</taxon>
        <taxon>Fungi</taxon>
        <taxon>Dikarya</taxon>
        <taxon>Basidiomycota</taxon>
        <taxon>Agaricomycotina</taxon>
        <taxon>Agaricomycetes</taxon>
        <taxon>Agaricomycetidae</taxon>
        <taxon>Agaricales</taxon>
        <taxon>Agaricineae</taxon>
        <taxon>Strophariaceae</taxon>
        <taxon>Pholiota</taxon>
    </lineage>
</organism>
<evidence type="ECO:0000313" key="1">
    <source>
        <dbReference type="EMBL" id="KAF9470962.1"/>
    </source>
</evidence>
<dbReference type="EMBL" id="MU155794">
    <property type="protein sequence ID" value="KAF9470962.1"/>
    <property type="molecule type" value="Genomic_DNA"/>
</dbReference>
<reference evidence="1" key="1">
    <citation type="submission" date="2020-11" db="EMBL/GenBank/DDBJ databases">
        <authorList>
            <consortium name="DOE Joint Genome Institute"/>
            <person name="Ahrendt S."/>
            <person name="Riley R."/>
            <person name="Andreopoulos W."/>
            <person name="Labutti K."/>
            <person name="Pangilinan J."/>
            <person name="Ruiz-Duenas F.J."/>
            <person name="Barrasa J.M."/>
            <person name="Sanchez-Garcia M."/>
            <person name="Camarero S."/>
            <person name="Miyauchi S."/>
            <person name="Serrano A."/>
            <person name="Linde D."/>
            <person name="Babiker R."/>
            <person name="Drula E."/>
            <person name="Ayuso-Fernandez I."/>
            <person name="Pacheco R."/>
            <person name="Padilla G."/>
            <person name="Ferreira P."/>
            <person name="Barriuso J."/>
            <person name="Kellner H."/>
            <person name="Castanera R."/>
            <person name="Alfaro M."/>
            <person name="Ramirez L."/>
            <person name="Pisabarro A.G."/>
            <person name="Kuo A."/>
            <person name="Tritt A."/>
            <person name="Lipzen A."/>
            <person name="He G."/>
            <person name="Yan M."/>
            <person name="Ng V."/>
            <person name="Cullen D."/>
            <person name="Martin F."/>
            <person name="Rosso M.-N."/>
            <person name="Henrissat B."/>
            <person name="Hibbett D."/>
            <person name="Martinez A.T."/>
            <person name="Grigoriev I.V."/>
        </authorList>
    </citation>
    <scope>NUCLEOTIDE SEQUENCE</scope>
    <source>
        <strain evidence="1">CIRM-BRFM 674</strain>
    </source>
</reference>
<dbReference type="AlphaFoldDB" id="A0A9P6CLS1"/>
<dbReference type="Proteomes" id="UP000807469">
    <property type="component" value="Unassembled WGS sequence"/>
</dbReference>
<evidence type="ECO:0000313" key="2">
    <source>
        <dbReference type="Proteomes" id="UP000807469"/>
    </source>
</evidence>
<protein>
    <submittedName>
        <fullName evidence="1">Uncharacterized protein</fullName>
    </submittedName>
</protein>
<keyword evidence="2" id="KW-1185">Reference proteome</keyword>
<dbReference type="InterPro" id="IPR011044">
    <property type="entry name" value="Quino_amine_DH_bsu"/>
</dbReference>
<proteinExistence type="predicted"/>
<dbReference type="OrthoDB" id="10261640at2759"/>
<name>A0A9P6CLS1_9AGAR</name>
<sequence length="238" mass="25914">MWKRLSGRTPTWTSGIKIGLLGLDALPEPLAGCGFVISPDGKTIWTGNTSKYIFTSMVETGQQNERSLRLDSDEATSGPIYSHANQALNGSSDSDGSTLVSFPPQSTTEQLVRLACAPDGMKLAISYSSGEILVLDLRSKMVKMIRSPKATWNLEQSPLERAPPVIFSADGSRVIYPCDEQKKTIKVQDIATNSILDSVLLSDCPANEEISCITTTPNFKHITVSFTHGTQALVYIWD</sequence>
<dbReference type="SUPFAM" id="SSF50969">
    <property type="entry name" value="YVTN repeat-like/Quinoprotein amine dehydrogenase"/>
    <property type="match status" value="1"/>
</dbReference>
<accession>A0A9P6CLS1</accession>
<gene>
    <name evidence="1" type="ORF">BDN70DRAFT_979545</name>
</gene>
<dbReference type="InterPro" id="IPR015943">
    <property type="entry name" value="WD40/YVTN_repeat-like_dom_sf"/>
</dbReference>